<organism evidence="1">
    <name type="scientific">Myoviridae sp. ctIty1</name>
    <dbReference type="NCBI Taxonomy" id="2827673"/>
    <lineage>
        <taxon>Viruses</taxon>
        <taxon>Duplodnaviria</taxon>
        <taxon>Heunggongvirae</taxon>
        <taxon>Uroviricota</taxon>
        <taxon>Caudoviricetes</taxon>
    </lineage>
</organism>
<proteinExistence type="predicted"/>
<name>A0A8S5TGB0_9CAUD</name>
<dbReference type="EMBL" id="BK032823">
    <property type="protein sequence ID" value="DAF62340.1"/>
    <property type="molecule type" value="Genomic_DNA"/>
</dbReference>
<sequence>MLVLPKTQRPKDINAMIVVDRGEKKNRKSILDPTLPFTFEGIMNKLNDWHLCLVHHNVNESRREKNIKYTLKFFRDDYRTNPEKVNVITQLSYPTNDEEYNSDTAILIGKVPEVLTESYIDEPFVSIPLKLIKKLDSFGPINADGILCSLQINPSSEDDIEKVYYNMEATGYECSNTIGIFEWIISDKENGKGNVYYRKTIYLRPDNNPYPDIVPGKDIDDDDYEE</sequence>
<evidence type="ECO:0000313" key="1">
    <source>
        <dbReference type="EMBL" id="DAF62340.1"/>
    </source>
</evidence>
<accession>A0A8S5TGB0</accession>
<reference evidence="1" key="1">
    <citation type="journal article" date="2021" name="Proc. Natl. Acad. Sci. U.S.A.">
        <title>A Catalog of Tens of Thousands of Viruses from Human Metagenomes Reveals Hidden Associations with Chronic Diseases.</title>
        <authorList>
            <person name="Tisza M.J."/>
            <person name="Buck C.B."/>
        </authorList>
    </citation>
    <scope>NUCLEOTIDE SEQUENCE</scope>
    <source>
        <strain evidence="1">CtIty1</strain>
    </source>
</reference>
<protein>
    <submittedName>
        <fullName evidence="1">Uncharacterized protein</fullName>
    </submittedName>
</protein>